<dbReference type="EMBL" id="CM004478">
    <property type="protein sequence ID" value="OCT73121.1"/>
    <property type="molecule type" value="Genomic_DNA"/>
</dbReference>
<feature type="signal peptide" evidence="2">
    <location>
        <begin position="1"/>
        <end position="20"/>
    </location>
</feature>
<feature type="chain" id="PRO_5036917086" evidence="2">
    <location>
        <begin position="21"/>
        <end position="427"/>
    </location>
</feature>
<evidence type="ECO:0000256" key="2">
    <source>
        <dbReference type="SAM" id="SignalP"/>
    </source>
</evidence>
<feature type="transmembrane region" description="Helical" evidence="1">
    <location>
        <begin position="312"/>
        <end position="334"/>
    </location>
</feature>
<organism evidence="3 4">
    <name type="scientific">Xenopus laevis</name>
    <name type="common">African clawed frog</name>
    <dbReference type="NCBI Taxonomy" id="8355"/>
    <lineage>
        <taxon>Eukaryota</taxon>
        <taxon>Metazoa</taxon>
        <taxon>Chordata</taxon>
        <taxon>Craniata</taxon>
        <taxon>Vertebrata</taxon>
        <taxon>Euteleostomi</taxon>
        <taxon>Amphibia</taxon>
        <taxon>Batrachia</taxon>
        <taxon>Anura</taxon>
        <taxon>Pipoidea</taxon>
        <taxon>Pipidae</taxon>
        <taxon>Xenopodinae</taxon>
        <taxon>Xenopus</taxon>
        <taxon>Xenopus</taxon>
    </lineage>
</organism>
<keyword evidence="1" id="KW-1133">Transmembrane helix</keyword>
<sequence length="427" mass="48286">MNKRLLLCVVSLLNVIPFHFQPVLLPNYKISLYSDSLRLSTVLWLRPAYCLFEEWQSDAVDLSVAIRKTSSIIVQVQIQGDNSTYIVQGGYVIPQCRPIFNELQATEPFVYQVGPNIELTDGKGVQLVLPNHSYKLMGDKRKMRVRRVCAVIFTTMLACCLEITDAEVTLTPSEANVTIDSGGTNFPPVEFSDLKENASNKSISTKDFDSTQSLLNLSIAFFHGDAQNSTEVGASQDAIFNTSLTDGVEFLQENHSTTELTTPESKEKGNVICVLFYKIWNHGKLGNASTDYFTQHGEEEYEARKDFGAYRLLALFLGMAGVLACLLILVYCIYNRQRKEEMFSHRRLYDEGFEDPVLHLDTPMDHYDFFSFKEFDTMTPALKEQNTEEQKNAGYSSKGDYKVDVPKGTSSNEHLRQIFQLGPLKLM</sequence>
<evidence type="ECO:0000256" key="1">
    <source>
        <dbReference type="SAM" id="Phobius"/>
    </source>
</evidence>
<accession>A0A974CJ04</accession>
<dbReference type="Proteomes" id="UP000694892">
    <property type="component" value="Chromosome 7L"/>
</dbReference>
<proteinExistence type="predicted"/>
<keyword evidence="1" id="KW-0812">Transmembrane</keyword>
<evidence type="ECO:0000313" key="4">
    <source>
        <dbReference type="Proteomes" id="UP000694892"/>
    </source>
</evidence>
<keyword evidence="2" id="KW-0732">Signal</keyword>
<dbReference type="Pfam" id="PF15672">
    <property type="entry name" value="Mucin15"/>
    <property type="match status" value="1"/>
</dbReference>
<dbReference type="InterPro" id="IPR031371">
    <property type="entry name" value="Mucin-15"/>
</dbReference>
<protein>
    <submittedName>
        <fullName evidence="3">Uncharacterized protein</fullName>
    </submittedName>
</protein>
<evidence type="ECO:0000313" key="3">
    <source>
        <dbReference type="EMBL" id="OCT73121.1"/>
    </source>
</evidence>
<dbReference type="AlphaFoldDB" id="A0A974CJ04"/>
<gene>
    <name evidence="3" type="ORF">XELAEV_18036100mg</name>
</gene>
<keyword evidence="1" id="KW-0472">Membrane</keyword>
<reference evidence="4" key="1">
    <citation type="journal article" date="2016" name="Nature">
        <title>Genome evolution in the allotetraploid frog Xenopus laevis.</title>
        <authorList>
            <person name="Session A.M."/>
            <person name="Uno Y."/>
            <person name="Kwon T."/>
            <person name="Chapman J.A."/>
            <person name="Toyoda A."/>
            <person name="Takahashi S."/>
            <person name="Fukui A."/>
            <person name="Hikosaka A."/>
            <person name="Suzuki A."/>
            <person name="Kondo M."/>
            <person name="van Heeringen S.J."/>
            <person name="Quigley I."/>
            <person name="Heinz S."/>
            <person name="Ogino H."/>
            <person name="Ochi H."/>
            <person name="Hellsten U."/>
            <person name="Lyons J.B."/>
            <person name="Simakov O."/>
            <person name="Putnam N."/>
            <person name="Stites J."/>
            <person name="Kuroki Y."/>
            <person name="Tanaka T."/>
            <person name="Michiue T."/>
            <person name="Watanabe M."/>
            <person name="Bogdanovic O."/>
            <person name="Lister R."/>
            <person name="Georgiou G."/>
            <person name="Paranjpe S.S."/>
            <person name="van Kruijsbergen I."/>
            <person name="Shu S."/>
            <person name="Carlson J."/>
            <person name="Kinoshita T."/>
            <person name="Ohta Y."/>
            <person name="Mawaribuchi S."/>
            <person name="Jenkins J."/>
            <person name="Grimwood J."/>
            <person name="Schmutz J."/>
            <person name="Mitros T."/>
            <person name="Mozaffari S.V."/>
            <person name="Suzuki Y."/>
            <person name="Haramoto Y."/>
            <person name="Yamamoto T.S."/>
            <person name="Takagi C."/>
            <person name="Heald R."/>
            <person name="Miller K."/>
            <person name="Haudenschild C."/>
            <person name="Kitzman J."/>
            <person name="Nakayama T."/>
            <person name="Izutsu Y."/>
            <person name="Robert J."/>
            <person name="Fortriede J."/>
            <person name="Burns K."/>
            <person name="Lotay V."/>
            <person name="Karimi K."/>
            <person name="Yasuoka Y."/>
            <person name="Dichmann D.S."/>
            <person name="Flajnik M.F."/>
            <person name="Houston D.W."/>
            <person name="Shendure J."/>
            <person name="DuPasquier L."/>
            <person name="Vize P.D."/>
            <person name="Zorn A.M."/>
            <person name="Ito M."/>
            <person name="Marcotte E.M."/>
            <person name="Wallingford J.B."/>
            <person name="Ito Y."/>
            <person name="Asashima M."/>
            <person name="Ueno N."/>
            <person name="Matsuda Y."/>
            <person name="Veenstra G.J."/>
            <person name="Fujiyama A."/>
            <person name="Harland R.M."/>
            <person name="Taira M."/>
            <person name="Rokhsar D.S."/>
        </authorList>
    </citation>
    <scope>NUCLEOTIDE SEQUENCE [LARGE SCALE GENOMIC DNA]</scope>
    <source>
        <strain evidence="4">J</strain>
    </source>
</reference>
<name>A0A974CJ04_XENLA</name>